<evidence type="ECO:0000259" key="1">
    <source>
        <dbReference type="PROSITE" id="PS50994"/>
    </source>
</evidence>
<dbReference type="PANTHER" id="PTHR46889:SF4">
    <property type="entry name" value="TRANSPOSASE INSO FOR INSERTION SEQUENCE ELEMENT IS911B-RELATED"/>
    <property type="match status" value="1"/>
</dbReference>
<dbReference type="Gene3D" id="3.30.420.10">
    <property type="entry name" value="Ribonuclease H-like superfamily/Ribonuclease H"/>
    <property type="match status" value="1"/>
</dbReference>
<accession>A0A0H5Q5A5</accession>
<dbReference type="PROSITE" id="PS50994">
    <property type="entry name" value="INTEGRASE"/>
    <property type="match status" value="1"/>
</dbReference>
<dbReference type="GO" id="GO:0003676">
    <property type="term" value="F:nucleic acid binding"/>
    <property type="evidence" value="ECO:0007669"/>
    <property type="project" value="InterPro"/>
</dbReference>
<dbReference type="InterPro" id="IPR001584">
    <property type="entry name" value="Integrase_cat-core"/>
</dbReference>
<dbReference type="InterPro" id="IPR050900">
    <property type="entry name" value="Transposase_IS3/IS150/IS904"/>
</dbReference>
<dbReference type="EMBL" id="LN853758">
    <property type="protein sequence ID" value="CRY96630.1"/>
    <property type="molecule type" value="Genomic_DNA"/>
</dbReference>
<dbReference type="SUPFAM" id="SSF53098">
    <property type="entry name" value="Ribonuclease H-like"/>
    <property type="match status" value="1"/>
</dbReference>
<evidence type="ECO:0000313" key="2">
    <source>
        <dbReference type="EMBL" id="CRY96630.1"/>
    </source>
</evidence>
<dbReference type="PANTHER" id="PTHR46889">
    <property type="entry name" value="TRANSPOSASE INSF FOR INSERTION SEQUENCE IS3B-RELATED"/>
    <property type="match status" value="1"/>
</dbReference>
<dbReference type="AlphaFoldDB" id="A0A0H5Q5A5"/>
<dbReference type="NCBIfam" id="NF033516">
    <property type="entry name" value="transpos_IS3"/>
    <property type="match status" value="1"/>
</dbReference>
<dbReference type="InterPro" id="IPR048020">
    <property type="entry name" value="Transpos_IS3"/>
</dbReference>
<protein>
    <recommendedName>
        <fullName evidence="1">Integrase catalytic domain-containing protein</fullName>
    </recommendedName>
</protein>
<dbReference type="InterPro" id="IPR036397">
    <property type="entry name" value="RNaseH_sf"/>
</dbReference>
<organism evidence="2">
    <name type="scientific">uncultured prokaryote</name>
    <dbReference type="NCBI Taxonomy" id="198431"/>
    <lineage>
        <taxon>unclassified sequences</taxon>
        <taxon>environmental samples</taxon>
    </lineage>
</organism>
<sequence>MKYAVIDEHRNEFPVKTLCRVLDVSRSRYYDFKTAKPSLRSQEDLAIRAAIVRINTEHRWTPGAVKMWRLLRAEGVECGKHRVARLRKLENIQAVRVKRFRVMQAKQSVQPPAPDLVKRGFKVDAPNKIWVGDITSLRTKEGWIHLAMVLDLYARRIVGWSMDPVQAATLPMAALSMALAQRKPCAGLIFHSDQGTVYSSNDYRELMEKHGMRASMSRKGNCHDNAVAESFFSSLKNEVMHDRLFASRDEAKAVVNDYIEMYYNRKRLHQSLDYQTPVATEAEFRVLN</sequence>
<name>A0A0H5Q5A5_9ZZZZ</name>
<proteinExistence type="predicted"/>
<dbReference type="Pfam" id="PF13333">
    <property type="entry name" value="rve_2"/>
    <property type="match status" value="1"/>
</dbReference>
<dbReference type="Pfam" id="PF00665">
    <property type="entry name" value="rve"/>
    <property type="match status" value="1"/>
</dbReference>
<dbReference type="InterPro" id="IPR012337">
    <property type="entry name" value="RNaseH-like_sf"/>
</dbReference>
<feature type="domain" description="Integrase catalytic" evidence="1">
    <location>
        <begin position="122"/>
        <end position="285"/>
    </location>
</feature>
<dbReference type="GO" id="GO:0015074">
    <property type="term" value="P:DNA integration"/>
    <property type="evidence" value="ECO:0007669"/>
    <property type="project" value="InterPro"/>
</dbReference>
<reference evidence="2" key="2">
    <citation type="submission" date="2015-07" db="EMBL/GenBank/DDBJ databases">
        <title>Plasmids, circular viruses and viroids from rat gut.</title>
        <authorList>
            <person name="Jorgensen T.J."/>
            <person name="Hansen M.A."/>
            <person name="Xu Z."/>
            <person name="Tabak M.A."/>
            <person name="Sorensen S.J."/>
            <person name="Hansen L.H."/>
        </authorList>
    </citation>
    <scope>NUCLEOTIDE SEQUENCE</scope>
    <source>
        <strain evidence="2">RGFK1182</strain>
    </source>
</reference>
<dbReference type="Pfam" id="PF13276">
    <property type="entry name" value="HTH_21"/>
    <property type="match status" value="1"/>
</dbReference>
<reference evidence="2" key="1">
    <citation type="submission" date="2015-06" db="EMBL/GenBank/DDBJ databases">
        <authorList>
            <person name="Joergensen T."/>
        </authorList>
    </citation>
    <scope>NUCLEOTIDE SEQUENCE</scope>
    <source>
        <strain evidence="2">RGFK1182</strain>
    </source>
</reference>
<dbReference type="InterPro" id="IPR025948">
    <property type="entry name" value="HTH-like_dom"/>
</dbReference>